<dbReference type="EMBL" id="JAANQT010000587">
    <property type="protein sequence ID" value="KAG1309804.1"/>
    <property type="molecule type" value="Genomic_DNA"/>
</dbReference>
<evidence type="ECO:0000256" key="2">
    <source>
        <dbReference type="SAM" id="MobiDB-lite"/>
    </source>
</evidence>
<dbReference type="AlphaFoldDB" id="A0A9P6XBX2"/>
<dbReference type="OrthoDB" id="9451547at2759"/>
<dbReference type="Proteomes" id="UP000716291">
    <property type="component" value="Unassembled WGS sequence"/>
</dbReference>
<accession>A0A9P6XBX2</accession>
<protein>
    <submittedName>
        <fullName evidence="3">Uncharacterized protein</fullName>
    </submittedName>
</protein>
<feature type="coiled-coil region" evidence="1">
    <location>
        <begin position="272"/>
        <end position="302"/>
    </location>
</feature>
<evidence type="ECO:0000313" key="4">
    <source>
        <dbReference type="Proteomes" id="UP000716291"/>
    </source>
</evidence>
<feature type="coiled-coil region" evidence="1">
    <location>
        <begin position="132"/>
        <end position="243"/>
    </location>
</feature>
<evidence type="ECO:0000313" key="3">
    <source>
        <dbReference type="EMBL" id="KAG1309804.1"/>
    </source>
</evidence>
<sequence length="505" mass="57824">MMPTINITKDTLRVPSGPPSPTLSTTSFMSSVSWMAEKTSTELIPMLKNAYTALKDKEKDLVLAAEIGKSLLEHNLRLKSNYDSLLQSTTPPITPSSSTSNKYIQEQPIIDISEEEHTMHFIPSRITREAMIEVLERKNADLTKKLELAMAEQDKLMKSNSKNTRKLENEISLLKSNLDIATTKMQELEEMNERQRKQEELMASKQTQNKMDEELVEELYNEIDKMEQEKQNMIQSKLELETKLAATLKDLGELKVQFEKFEFTQSDFEELKEAYERQFAHIEELKTSLEEHRIIIQRLKERGINVSTAYSTSASSEHEGTSKKHTLLGELESEWLKTNNKSPATAPSPPQTFMEFTEKSLSAIYNAPSLIGLESVLSKATGMDPQLIDDAINLINQIEAEHFQEKTLALYEKHGNYDEISDDEGDFGIFQDRYPESGLYPSLSRPEQMQIQRFVDEPKTFVGKLQNHVRKLFTLVWKWCRFSVILATALMINAYQGPDSLLIAY</sequence>
<gene>
    <name evidence="3" type="ORF">G6F64_005035</name>
</gene>
<evidence type="ECO:0000256" key="1">
    <source>
        <dbReference type="SAM" id="Coils"/>
    </source>
</evidence>
<comment type="caution">
    <text evidence="3">The sequence shown here is derived from an EMBL/GenBank/DDBJ whole genome shotgun (WGS) entry which is preliminary data.</text>
</comment>
<keyword evidence="4" id="KW-1185">Reference proteome</keyword>
<name>A0A9P6XBX2_RHIOR</name>
<feature type="region of interest" description="Disordered" evidence="2">
    <location>
        <begin position="1"/>
        <end position="24"/>
    </location>
</feature>
<proteinExistence type="predicted"/>
<reference evidence="3" key="1">
    <citation type="journal article" date="2020" name="Microb. Genom.">
        <title>Genetic diversity of clinical and environmental Mucorales isolates obtained from an investigation of mucormycosis cases among solid organ transplant recipients.</title>
        <authorList>
            <person name="Nguyen M.H."/>
            <person name="Kaul D."/>
            <person name="Muto C."/>
            <person name="Cheng S.J."/>
            <person name="Richter R.A."/>
            <person name="Bruno V.M."/>
            <person name="Liu G."/>
            <person name="Beyhan S."/>
            <person name="Sundermann A.J."/>
            <person name="Mounaud S."/>
            <person name="Pasculle A.W."/>
            <person name="Nierman W.C."/>
            <person name="Driscoll E."/>
            <person name="Cumbie R."/>
            <person name="Clancy C.J."/>
            <person name="Dupont C.L."/>
        </authorList>
    </citation>
    <scope>NUCLEOTIDE SEQUENCE</scope>
    <source>
        <strain evidence="3">GL11</strain>
    </source>
</reference>
<keyword evidence="1" id="KW-0175">Coiled coil</keyword>
<organism evidence="3 4">
    <name type="scientific">Rhizopus oryzae</name>
    <name type="common">Mucormycosis agent</name>
    <name type="synonym">Rhizopus arrhizus var. delemar</name>
    <dbReference type="NCBI Taxonomy" id="64495"/>
    <lineage>
        <taxon>Eukaryota</taxon>
        <taxon>Fungi</taxon>
        <taxon>Fungi incertae sedis</taxon>
        <taxon>Mucoromycota</taxon>
        <taxon>Mucoromycotina</taxon>
        <taxon>Mucoromycetes</taxon>
        <taxon>Mucorales</taxon>
        <taxon>Mucorineae</taxon>
        <taxon>Rhizopodaceae</taxon>
        <taxon>Rhizopus</taxon>
    </lineage>
</organism>